<feature type="transmembrane region" description="Helical" evidence="2">
    <location>
        <begin position="177"/>
        <end position="194"/>
    </location>
</feature>
<feature type="transmembrane region" description="Helical" evidence="2">
    <location>
        <begin position="347"/>
        <end position="364"/>
    </location>
</feature>
<keyword evidence="2" id="KW-1133">Transmembrane helix</keyword>
<feature type="transmembrane region" description="Helical" evidence="2">
    <location>
        <begin position="21"/>
        <end position="38"/>
    </location>
</feature>
<proteinExistence type="predicted"/>
<dbReference type="RefSeq" id="WP_374829933.1">
    <property type="nucleotide sequence ID" value="NZ_JBHEEZ010000002.1"/>
</dbReference>
<evidence type="ECO:0000256" key="1">
    <source>
        <dbReference type="SAM" id="MobiDB-lite"/>
    </source>
</evidence>
<evidence type="ECO:0000313" key="4">
    <source>
        <dbReference type="Proteomes" id="UP001596042"/>
    </source>
</evidence>
<feature type="transmembrane region" description="Helical" evidence="2">
    <location>
        <begin position="58"/>
        <end position="77"/>
    </location>
</feature>
<reference evidence="4" key="1">
    <citation type="journal article" date="2019" name="Int. J. Syst. Evol. Microbiol.">
        <title>The Global Catalogue of Microorganisms (GCM) 10K type strain sequencing project: providing services to taxonomists for standard genome sequencing and annotation.</title>
        <authorList>
            <consortium name="The Broad Institute Genomics Platform"/>
            <consortium name="The Broad Institute Genome Sequencing Center for Infectious Disease"/>
            <person name="Wu L."/>
            <person name="Ma J."/>
        </authorList>
    </citation>
    <scope>NUCLEOTIDE SEQUENCE [LARGE SCALE GENOMIC DNA]</scope>
    <source>
        <strain evidence="4">CGMCC 1.15731</strain>
    </source>
</reference>
<gene>
    <name evidence="3" type="ORF">ACFO1V_00200</name>
</gene>
<dbReference type="PANTHER" id="PTHR38592">
    <property type="entry name" value="BLL4819 PROTEIN"/>
    <property type="match status" value="1"/>
</dbReference>
<feature type="transmembrane region" description="Helical" evidence="2">
    <location>
        <begin position="280"/>
        <end position="299"/>
    </location>
</feature>
<name>A0ABV9H3R3_9HYPH</name>
<sequence length="410" mass="44534">MTNAVGRPTLPATVKARDTRIDVFRALALLTIFVNHVPGTIYEHFTHRNFGFSDSAEAFVLISGIAVALAYGSRFVAGNRLLLSLKMWRRAGVLYTAHIMTTMATIAIFASAAIFLKRTELLNEINIGPLVKQPVEALFGLVLLGHQLGYNNILSMYAVLMLFAPLMLLLARISLPLMLAISGTVWFLSGYYMVAPVNFPTEGQWFLNPLSWQFLFAIGIAGMLHVRRGGTLPHHPALIAAAVAYLVLALAWVRIPLWGIDTSMGLPMVLTGFDKTYLSLPRLLHVLAMAYLIAVIPALSNMARTRPDNPLAILGKHSLPIFIVGTLLSMTAQVMKLVNPGGLPYDTLLIATGIVVQFALAYYLEWLPSIGWGKNGVIKPAAIVEPKPADNATTPAGHAVPEPAPALRTV</sequence>
<dbReference type="Proteomes" id="UP001596042">
    <property type="component" value="Unassembled WGS sequence"/>
</dbReference>
<evidence type="ECO:0000256" key="2">
    <source>
        <dbReference type="SAM" id="Phobius"/>
    </source>
</evidence>
<dbReference type="EMBL" id="JBHSEL010000001">
    <property type="protein sequence ID" value="MFC4623665.1"/>
    <property type="molecule type" value="Genomic_DNA"/>
</dbReference>
<dbReference type="Pfam" id="PF10129">
    <property type="entry name" value="OpgC_C"/>
    <property type="match status" value="1"/>
</dbReference>
<organism evidence="3 4">
    <name type="scientific">Daeguia caeni</name>
    <dbReference type="NCBI Taxonomy" id="439612"/>
    <lineage>
        <taxon>Bacteria</taxon>
        <taxon>Pseudomonadati</taxon>
        <taxon>Pseudomonadota</taxon>
        <taxon>Alphaproteobacteria</taxon>
        <taxon>Hyphomicrobiales</taxon>
        <taxon>Brucellaceae</taxon>
        <taxon>Daeguia</taxon>
    </lineage>
</organism>
<accession>A0ABV9H3R3</accession>
<protein>
    <submittedName>
        <fullName evidence="3">OpgC family protein</fullName>
    </submittedName>
</protein>
<dbReference type="PIRSF" id="PIRSF028704">
    <property type="entry name" value="UPC028704"/>
    <property type="match status" value="1"/>
</dbReference>
<feature type="transmembrane region" description="Helical" evidence="2">
    <location>
        <begin position="206"/>
        <end position="226"/>
    </location>
</feature>
<keyword evidence="2" id="KW-0472">Membrane</keyword>
<keyword evidence="4" id="KW-1185">Reference proteome</keyword>
<feature type="transmembrane region" description="Helical" evidence="2">
    <location>
        <begin position="311"/>
        <end position="335"/>
    </location>
</feature>
<feature type="transmembrane region" description="Helical" evidence="2">
    <location>
        <begin position="148"/>
        <end position="170"/>
    </location>
</feature>
<feature type="transmembrane region" description="Helical" evidence="2">
    <location>
        <begin position="93"/>
        <end position="116"/>
    </location>
</feature>
<feature type="region of interest" description="Disordered" evidence="1">
    <location>
        <begin position="390"/>
        <end position="410"/>
    </location>
</feature>
<comment type="caution">
    <text evidence="3">The sequence shown here is derived from an EMBL/GenBank/DDBJ whole genome shotgun (WGS) entry which is preliminary data.</text>
</comment>
<feature type="transmembrane region" description="Helical" evidence="2">
    <location>
        <begin position="238"/>
        <end position="260"/>
    </location>
</feature>
<dbReference type="PANTHER" id="PTHR38592:SF3">
    <property type="entry name" value="BLL4819 PROTEIN"/>
    <property type="match status" value="1"/>
</dbReference>
<keyword evidence="2" id="KW-0812">Transmembrane</keyword>
<evidence type="ECO:0000313" key="3">
    <source>
        <dbReference type="EMBL" id="MFC4623665.1"/>
    </source>
</evidence>
<dbReference type="InterPro" id="IPR014550">
    <property type="entry name" value="UCP028704_OpgC"/>
</dbReference>